<evidence type="ECO:0000313" key="1">
    <source>
        <dbReference type="EMBL" id="KAI3863093.1"/>
    </source>
</evidence>
<reference evidence="1" key="1">
    <citation type="submission" date="2022-04" db="EMBL/GenBank/DDBJ databases">
        <title>A functionally conserved STORR gene fusion in Papaver species that diverged 16.8 million years ago.</title>
        <authorList>
            <person name="Catania T."/>
        </authorList>
    </citation>
    <scope>NUCLEOTIDE SEQUENCE</scope>
    <source>
        <strain evidence="1">S-188037</strain>
    </source>
</reference>
<accession>A0AAD4S597</accession>
<dbReference type="EMBL" id="JAJJMB010014053">
    <property type="protein sequence ID" value="KAI3863093.1"/>
    <property type="molecule type" value="Genomic_DNA"/>
</dbReference>
<keyword evidence="2" id="KW-1185">Reference proteome</keyword>
<proteinExistence type="predicted"/>
<protein>
    <submittedName>
        <fullName evidence="1">Uncharacterized protein</fullName>
    </submittedName>
</protein>
<dbReference type="SUPFAM" id="SSF100920">
    <property type="entry name" value="Heat shock protein 70kD (HSP70), peptide-binding domain"/>
    <property type="match status" value="1"/>
</dbReference>
<dbReference type="AlphaFoldDB" id="A0AAD4S597"/>
<comment type="caution">
    <text evidence="1">The sequence shown here is derived from an EMBL/GenBank/DDBJ whole genome shotgun (WGS) entry which is preliminary data.</text>
</comment>
<dbReference type="InterPro" id="IPR029047">
    <property type="entry name" value="HSP70_peptide-bd_sf"/>
</dbReference>
<dbReference type="Proteomes" id="UP001202328">
    <property type="component" value="Unassembled WGS sequence"/>
</dbReference>
<dbReference type="Gene3D" id="2.60.34.10">
    <property type="entry name" value="Substrate Binding Domain Of DNAk, Chain A, domain 1"/>
    <property type="match status" value="1"/>
</dbReference>
<organism evidence="1 2">
    <name type="scientific">Papaver atlanticum</name>
    <dbReference type="NCBI Taxonomy" id="357466"/>
    <lineage>
        <taxon>Eukaryota</taxon>
        <taxon>Viridiplantae</taxon>
        <taxon>Streptophyta</taxon>
        <taxon>Embryophyta</taxon>
        <taxon>Tracheophyta</taxon>
        <taxon>Spermatophyta</taxon>
        <taxon>Magnoliopsida</taxon>
        <taxon>Ranunculales</taxon>
        <taxon>Papaveraceae</taxon>
        <taxon>Papaveroideae</taxon>
        <taxon>Papaver</taxon>
    </lineage>
</organism>
<gene>
    <name evidence="1" type="ORF">MKW98_015551</name>
</gene>
<sequence>MSIVSCFGTIWSCRWTSVEIKVLQGEKKFVRDNKSHGCLHLDGIPLAQDEEEEGEASSFEEPSGCELLPEAMGLCEFRLDSVN</sequence>
<name>A0AAD4S597_9MAGN</name>
<evidence type="ECO:0000313" key="2">
    <source>
        <dbReference type="Proteomes" id="UP001202328"/>
    </source>
</evidence>